<dbReference type="SUPFAM" id="SSF52540">
    <property type="entry name" value="P-loop containing nucleoside triphosphate hydrolases"/>
    <property type="match status" value="2"/>
</dbReference>
<gene>
    <name evidence="5" type="primary">yjjK</name>
    <name evidence="5" type="ORF">Pan265_09810</name>
</gene>
<organism evidence="5 6">
    <name type="scientific">Mucisphaera calidilacus</name>
    <dbReference type="NCBI Taxonomy" id="2527982"/>
    <lineage>
        <taxon>Bacteria</taxon>
        <taxon>Pseudomonadati</taxon>
        <taxon>Planctomycetota</taxon>
        <taxon>Phycisphaerae</taxon>
        <taxon>Phycisphaerales</taxon>
        <taxon>Phycisphaeraceae</taxon>
        <taxon>Mucisphaera</taxon>
    </lineage>
</organism>
<dbReference type="RefSeq" id="WP_145445265.1">
    <property type="nucleotide sequence ID" value="NZ_CP036280.1"/>
</dbReference>
<dbReference type="Pfam" id="PF12848">
    <property type="entry name" value="ABC_tran_Xtn"/>
    <property type="match status" value="1"/>
</dbReference>
<proteinExistence type="predicted"/>
<dbReference type="InterPro" id="IPR032524">
    <property type="entry name" value="ABC_tran_C"/>
</dbReference>
<dbReference type="SMART" id="SM00382">
    <property type="entry name" value="AAA"/>
    <property type="match status" value="2"/>
</dbReference>
<dbReference type="InterPro" id="IPR003439">
    <property type="entry name" value="ABC_transporter-like_ATP-bd"/>
</dbReference>
<dbReference type="Gene3D" id="3.40.50.300">
    <property type="entry name" value="P-loop containing nucleotide triphosphate hydrolases"/>
    <property type="match status" value="2"/>
</dbReference>
<dbReference type="OrthoDB" id="9760950at2"/>
<dbReference type="EMBL" id="CP036280">
    <property type="protein sequence ID" value="QDU71132.1"/>
    <property type="molecule type" value="Genomic_DNA"/>
</dbReference>
<dbReference type="InterPro" id="IPR027417">
    <property type="entry name" value="P-loop_NTPase"/>
</dbReference>
<sequence>MSLLTVANLVFGYGERIILDGVNISVAAGEHVGLVGRNGCGKSTLLRLVAGLEKQEPEAGQIQLARGTIAGYLHQDPNLDVDKTLLEEARTAFETLDQLHDDLGDVAEQMASAQGDELEVLLKRYERIEHRIESMGGYAVDHRVEEILMGLGIEKQTFDVKVRDLSGGQRGRLALAKLLLSGPDILLLDEPTNHLDIAGRQWLEQFLGGYEGAVILISHDRWMLDRVVTKIYELERGRMVEFPGNYQQYREQREQRTITQARAYEKQQTKIKQEQSFIDRYRAGQRSRQAQGRERRLERYKDAELLEKPVELKSMSLTFAPNRRSGDIVLRTKNLGMTYDDKPLFRGVEIEVNRGECIGVIGPNGAGKSTLIRCLLEEQQPTEGTASLGASVDVGHFRQTHDHLNLSETVIEYLRRFTPNDLEQEARDLAGAFLFSGDSQDKPLSVLSGGERGRAVLAGLMTGGHNLLVLDEPSNHLDIPSAERLEEALHTYAKEEQGYSTVEKKTGNGTLLLITHDRMLLDRVVDRLLILDGRGGWSLFQGTYSEYAASLEAAPLLDTGEQTRKNKPKSKPEASQPQANNTESKKPGKQSKPRGKSRGGVTKLSQKALEEKIETLETRIAELDQQLADPDLYRDASAFSKVHDDRMKLATELEPLEAEWMERAESTA</sequence>
<dbReference type="Proteomes" id="UP000320386">
    <property type="component" value="Chromosome"/>
</dbReference>
<dbReference type="PROSITE" id="PS50893">
    <property type="entry name" value="ABC_TRANSPORTER_2"/>
    <property type="match status" value="2"/>
</dbReference>
<evidence type="ECO:0000256" key="1">
    <source>
        <dbReference type="ARBA" id="ARBA00022741"/>
    </source>
</evidence>
<name>A0A518BVX8_9BACT</name>
<evidence type="ECO:0000256" key="2">
    <source>
        <dbReference type="ARBA" id="ARBA00022840"/>
    </source>
</evidence>
<dbReference type="PANTHER" id="PTHR42855">
    <property type="entry name" value="ABC TRANSPORTER ATP-BINDING SUBUNIT"/>
    <property type="match status" value="1"/>
</dbReference>
<evidence type="ECO:0000313" key="6">
    <source>
        <dbReference type="Proteomes" id="UP000320386"/>
    </source>
</evidence>
<dbReference type="NCBIfam" id="NF000355">
    <property type="entry name" value="ribo_prot_ABC_F"/>
    <property type="match status" value="1"/>
</dbReference>
<dbReference type="InterPro" id="IPR003593">
    <property type="entry name" value="AAA+_ATPase"/>
</dbReference>
<dbReference type="InterPro" id="IPR051309">
    <property type="entry name" value="ABCF_ATPase"/>
</dbReference>
<dbReference type="Pfam" id="PF16326">
    <property type="entry name" value="ABC_tran_CTD"/>
    <property type="match status" value="1"/>
</dbReference>
<dbReference type="AlphaFoldDB" id="A0A518BVX8"/>
<dbReference type="PANTHER" id="PTHR42855:SF2">
    <property type="entry name" value="DRUG RESISTANCE ABC TRANSPORTER,ATP-BINDING PROTEIN"/>
    <property type="match status" value="1"/>
</dbReference>
<evidence type="ECO:0000259" key="4">
    <source>
        <dbReference type="PROSITE" id="PS50893"/>
    </source>
</evidence>
<feature type="domain" description="ABC transporter" evidence="4">
    <location>
        <begin position="330"/>
        <end position="560"/>
    </location>
</feature>
<reference evidence="5 6" key="1">
    <citation type="submission" date="2019-02" db="EMBL/GenBank/DDBJ databases">
        <title>Deep-cultivation of Planctomycetes and their phenomic and genomic characterization uncovers novel biology.</title>
        <authorList>
            <person name="Wiegand S."/>
            <person name="Jogler M."/>
            <person name="Boedeker C."/>
            <person name="Pinto D."/>
            <person name="Vollmers J."/>
            <person name="Rivas-Marin E."/>
            <person name="Kohn T."/>
            <person name="Peeters S.H."/>
            <person name="Heuer A."/>
            <person name="Rast P."/>
            <person name="Oberbeckmann S."/>
            <person name="Bunk B."/>
            <person name="Jeske O."/>
            <person name="Meyerdierks A."/>
            <person name="Storesund J.E."/>
            <person name="Kallscheuer N."/>
            <person name="Luecker S."/>
            <person name="Lage O.M."/>
            <person name="Pohl T."/>
            <person name="Merkel B.J."/>
            <person name="Hornburger P."/>
            <person name="Mueller R.-W."/>
            <person name="Bruemmer F."/>
            <person name="Labrenz M."/>
            <person name="Spormann A.M."/>
            <person name="Op den Camp H."/>
            <person name="Overmann J."/>
            <person name="Amann R."/>
            <person name="Jetten M.S.M."/>
            <person name="Mascher T."/>
            <person name="Medema M.H."/>
            <person name="Devos D.P."/>
            <person name="Kaster A.-K."/>
            <person name="Ovreas L."/>
            <person name="Rohde M."/>
            <person name="Galperin M.Y."/>
            <person name="Jogler C."/>
        </authorList>
    </citation>
    <scope>NUCLEOTIDE SEQUENCE [LARGE SCALE GENOMIC DNA]</scope>
    <source>
        <strain evidence="5 6">Pan265</strain>
    </source>
</reference>
<feature type="compositionally biased region" description="Basic residues" evidence="3">
    <location>
        <begin position="587"/>
        <end position="597"/>
    </location>
</feature>
<evidence type="ECO:0000256" key="3">
    <source>
        <dbReference type="SAM" id="MobiDB-lite"/>
    </source>
</evidence>
<keyword evidence="1" id="KW-0547">Nucleotide-binding</keyword>
<dbReference type="FunFam" id="3.40.50.300:FF:000011">
    <property type="entry name" value="Putative ABC transporter ATP-binding component"/>
    <property type="match status" value="1"/>
</dbReference>
<dbReference type="Gene3D" id="1.10.287.380">
    <property type="entry name" value="Valyl-tRNA synthetase, C-terminal domain"/>
    <property type="match status" value="1"/>
</dbReference>
<dbReference type="GO" id="GO:0005524">
    <property type="term" value="F:ATP binding"/>
    <property type="evidence" value="ECO:0007669"/>
    <property type="project" value="UniProtKB-KW"/>
</dbReference>
<dbReference type="CDD" id="cd03221">
    <property type="entry name" value="ABCF_EF-3"/>
    <property type="match status" value="2"/>
</dbReference>
<keyword evidence="2 5" id="KW-0067">ATP-binding</keyword>
<feature type="region of interest" description="Disordered" evidence="3">
    <location>
        <begin position="558"/>
        <end position="606"/>
    </location>
</feature>
<keyword evidence="6" id="KW-1185">Reference proteome</keyword>
<evidence type="ECO:0000313" key="5">
    <source>
        <dbReference type="EMBL" id="QDU71132.1"/>
    </source>
</evidence>
<dbReference type="KEGG" id="mcad:Pan265_09810"/>
<dbReference type="GO" id="GO:0003677">
    <property type="term" value="F:DNA binding"/>
    <property type="evidence" value="ECO:0007669"/>
    <property type="project" value="InterPro"/>
</dbReference>
<dbReference type="GO" id="GO:0016887">
    <property type="term" value="F:ATP hydrolysis activity"/>
    <property type="evidence" value="ECO:0007669"/>
    <property type="project" value="InterPro"/>
</dbReference>
<feature type="domain" description="ABC transporter" evidence="4">
    <location>
        <begin position="4"/>
        <end position="261"/>
    </location>
</feature>
<dbReference type="InterPro" id="IPR037118">
    <property type="entry name" value="Val-tRNA_synth_C_sf"/>
</dbReference>
<dbReference type="Pfam" id="PF00005">
    <property type="entry name" value="ABC_tran"/>
    <property type="match status" value="2"/>
</dbReference>
<feature type="compositionally biased region" description="Polar residues" evidence="3">
    <location>
        <begin position="573"/>
        <end position="582"/>
    </location>
</feature>
<protein>
    <submittedName>
        <fullName evidence="5">Putative ABC transporter ATP-binding protein YjjK</fullName>
    </submittedName>
</protein>
<accession>A0A518BVX8</accession>
<dbReference type="InterPro" id="IPR032781">
    <property type="entry name" value="ABC_tran_Xtn"/>
</dbReference>